<accession>A0ABS6CF89</accession>
<evidence type="ECO:0000313" key="1">
    <source>
        <dbReference type="EMBL" id="MBU3865544.1"/>
    </source>
</evidence>
<organism evidence="1 2">
    <name type="scientific">Streptomyces niphimycinicus</name>
    <dbReference type="NCBI Taxonomy" id="2842201"/>
    <lineage>
        <taxon>Bacteria</taxon>
        <taxon>Bacillati</taxon>
        <taxon>Actinomycetota</taxon>
        <taxon>Actinomycetes</taxon>
        <taxon>Kitasatosporales</taxon>
        <taxon>Streptomycetaceae</taxon>
        <taxon>Streptomyces</taxon>
    </lineage>
</organism>
<gene>
    <name evidence="1" type="ORF">KN815_16100</name>
</gene>
<evidence type="ECO:0000313" key="2">
    <source>
        <dbReference type="Proteomes" id="UP000720508"/>
    </source>
</evidence>
<keyword evidence="2" id="KW-1185">Reference proteome</keyword>
<reference evidence="1 2" key="1">
    <citation type="submission" date="2021-06" db="EMBL/GenBank/DDBJ databases">
        <authorList>
            <person name="Pan X."/>
        </authorList>
    </citation>
    <scope>NUCLEOTIDE SEQUENCE [LARGE SCALE GENOMIC DNA]</scope>
    <source>
        <strain evidence="1 2">4503</strain>
    </source>
</reference>
<proteinExistence type="predicted"/>
<protein>
    <submittedName>
        <fullName evidence="1">Uncharacterized protein</fullName>
    </submittedName>
</protein>
<dbReference type="RefSeq" id="WP_216342611.1">
    <property type="nucleotide sequence ID" value="NZ_JAHLEM010000162.1"/>
</dbReference>
<sequence length="113" mass="12450">MTRLAHLLGSAQAAAQWTNTRVHQLVVRALLDPNTALDLVEQGIAEDDPVILAEPGQVWTRRTEADPQLPAVLYLTHRLGPEHLVVEDGGTTGTGVIPLALLYAYELDYWKRS</sequence>
<dbReference type="EMBL" id="JAHLEM010000162">
    <property type="protein sequence ID" value="MBU3865544.1"/>
    <property type="molecule type" value="Genomic_DNA"/>
</dbReference>
<name>A0ABS6CF89_9ACTN</name>
<comment type="caution">
    <text evidence="1">The sequence shown here is derived from an EMBL/GenBank/DDBJ whole genome shotgun (WGS) entry which is preliminary data.</text>
</comment>
<dbReference type="Proteomes" id="UP000720508">
    <property type="component" value="Unassembled WGS sequence"/>
</dbReference>